<feature type="transmembrane region" description="Helical" evidence="1">
    <location>
        <begin position="47"/>
        <end position="66"/>
    </location>
</feature>
<keyword evidence="1" id="KW-0812">Transmembrane</keyword>
<reference evidence="2 3" key="1">
    <citation type="journal article" date="2014" name="Genome Biol. Evol.">
        <title>Acetic acid bacteria genomes reveal functional traits for adaptation to life in insect guts.</title>
        <authorList>
            <person name="Chouaia B."/>
            <person name="Gaiarsa S."/>
            <person name="Crotti E."/>
            <person name="Comandatore F."/>
            <person name="Degli Esposti M."/>
            <person name="Ricci I."/>
            <person name="Alma A."/>
            <person name="Favia G."/>
            <person name="Bandi C."/>
            <person name="Daffonchio D."/>
        </authorList>
    </citation>
    <scope>NUCLEOTIDE SEQUENCE [LARGE SCALE GENOMIC DNA]</scope>
    <source>
        <strain evidence="2 3">SF2.1</strain>
    </source>
</reference>
<keyword evidence="1" id="KW-1133">Transmembrane helix</keyword>
<dbReference type="Proteomes" id="UP000027583">
    <property type="component" value="Unassembled WGS sequence"/>
</dbReference>
<sequence>MSGASLSGLAGFYPPCLVLAGFCLAVAAGAAFYLASGQQQWCRVRPPSRPCLGAGALFSVLSLVGFVAATDWLVGVFMTVAMLMLVLSLLPLGVALHARKGARP</sequence>
<protein>
    <recommendedName>
        <fullName evidence="4">Transmembrane protein</fullName>
    </recommendedName>
</protein>
<evidence type="ECO:0000313" key="3">
    <source>
        <dbReference type="Proteomes" id="UP000027583"/>
    </source>
</evidence>
<evidence type="ECO:0000313" key="2">
    <source>
        <dbReference type="EMBL" id="CDG39057.1"/>
    </source>
</evidence>
<dbReference type="EMBL" id="CBLX010000008">
    <property type="protein sequence ID" value="CDG39057.1"/>
    <property type="molecule type" value="Genomic_DNA"/>
</dbReference>
<gene>
    <name evidence="2" type="ORF">ASAP_1012</name>
</gene>
<feature type="transmembrane region" description="Helical" evidence="1">
    <location>
        <begin position="72"/>
        <end position="96"/>
    </location>
</feature>
<dbReference type="AlphaFoldDB" id="A0A060QJS2"/>
<keyword evidence="1" id="KW-0472">Membrane</keyword>
<feature type="transmembrane region" description="Helical" evidence="1">
    <location>
        <begin position="12"/>
        <end position="35"/>
    </location>
</feature>
<name>A0A060QJS2_9PROT</name>
<comment type="caution">
    <text evidence="2">The sequence shown here is derived from an EMBL/GenBank/DDBJ whole genome shotgun (WGS) entry which is preliminary data.</text>
</comment>
<dbReference type="GeneID" id="78227661"/>
<proteinExistence type="predicted"/>
<accession>A0A060QJS2</accession>
<reference evidence="2 3" key="2">
    <citation type="journal article" date="2014" name="PLoS ONE">
        <title>Evolution of mitochondria reconstructed from the energy metabolism of living bacteria.</title>
        <authorList>
            <person name="Degli Esposti M."/>
            <person name="Chouaia B."/>
            <person name="Comandatore F."/>
            <person name="Crotti E."/>
            <person name="Sassera D."/>
            <person name="Lievens P.M."/>
            <person name="Daffonchio D."/>
            <person name="Bandi C."/>
        </authorList>
    </citation>
    <scope>NUCLEOTIDE SEQUENCE [LARGE SCALE GENOMIC DNA]</scope>
    <source>
        <strain evidence="2 3">SF2.1</strain>
    </source>
</reference>
<evidence type="ECO:0008006" key="4">
    <source>
        <dbReference type="Google" id="ProtNLM"/>
    </source>
</evidence>
<evidence type="ECO:0000256" key="1">
    <source>
        <dbReference type="SAM" id="Phobius"/>
    </source>
</evidence>
<organism evidence="2 3">
    <name type="scientific">Asaia bogorensis</name>
    <dbReference type="NCBI Taxonomy" id="91915"/>
    <lineage>
        <taxon>Bacteria</taxon>
        <taxon>Pseudomonadati</taxon>
        <taxon>Pseudomonadota</taxon>
        <taxon>Alphaproteobacteria</taxon>
        <taxon>Acetobacterales</taxon>
        <taxon>Acetobacteraceae</taxon>
        <taxon>Asaia</taxon>
    </lineage>
</organism>
<dbReference type="RefSeq" id="WP_023979896.1">
    <property type="nucleotide sequence ID" value="NZ_CBLX010000008.1"/>
</dbReference>